<dbReference type="Gene3D" id="3.40.960.10">
    <property type="entry name" value="VSR Endonuclease"/>
    <property type="match status" value="1"/>
</dbReference>
<proteinExistence type="predicted"/>
<gene>
    <name evidence="1" type="ORF">A3J50_03415</name>
</gene>
<organism evidence="1 2">
    <name type="scientific">Candidatus Woykebacteria bacterium RIFCSPHIGHO2_02_FULL_43_16b</name>
    <dbReference type="NCBI Taxonomy" id="1802601"/>
    <lineage>
        <taxon>Bacteria</taxon>
        <taxon>Candidatus Woykeibacteriota</taxon>
    </lineage>
</organism>
<dbReference type="AlphaFoldDB" id="A0A1G1WPM6"/>
<evidence type="ECO:0000313" key="2">
    <source>
        <dbReference type="Proteomes" id="UP000177821"/>
    </source>
</evidence>
<accession>A0A1G1WPM6</accession>
<comment type="caution">
    <text evidence="1">The sequence shown here is derived from an EMBL/GenBank/DDBJ whole genome shotgun (WGS) entry which is preliminary data.</text>
</comment>
<sequence length="169" mass="19694">MTTVSASESVAKKILDHYFFQFRKLDNYRPVWLRGMELDRFYPDLGVAIEFQGRQHFMQVEDLGQTKEGFARQLQADSQKRHLVEGQGIKLFALDIFDLTPDRMKRYATQIKELGLSYARAKANNEVVLRLNTVRLDLTPDSELFRAADRIGRKPRPVKKSLWTKLFGK</sequence>
<evidence type="ECO:0008006" key="3">
    <source>
        <dbReference type="Google" id="ProtNLM"/>
    </source>
</evidence>
<dbReference type="EMBL" id="MHCX01000019">
    <property type="protein sequence ID" value="OGY29649.1"/>
    <property type="molecule type" value="Genomic_DNA"/>
</dbReference>
<name>A0A1G1WPM6_9BACT</name>
<evidence type="ECO:0000313" key="1">
    <source>
        <dbReference type="EMBL" id="OGY29649.1"/>
    </source>
</evidence>
<protein>
    <recommendedName>
        <fullName evidence="3">DUF559 domain-containing protein</fullName>
    </recommendedName>
</protein>
<reference evidence="1 2" key="1">
    <citation type="journal article" date="2016" name="Nat. Commun.">
        <title>Thousands of microbial genomes shed light on interconnected biogeochemical processes in an aquifer system.</title>
        <authorList>
            <person name="Anantharaman K."/>
            <person name="Brown C.T."/>
            <person name="Hug L.A."/>
            <person name="Sharon I."/>
            <person name="Castelle C.J."/>
            <person name="Probst A.J."/>
            <person name="Thomas B.C."/>
            <person name="Singh A."/>
            <person name="Wilkins M.J."/>
            <person name="Karaoz U."/>
            <person name="Brodie E.L."/>
            <person name="Williams K.H."/>
            <person name="Hubbard S.S."/>
            <person name="Banfield J.F."/>
        </authorList>
    </citation>
    <scope>NUCLEOTIDE SEQUENCE [LARGE SCALE GENOMIC DNA]</scope>
</reference>
<dbReference type="Proteomes" id="UP000177821">
    <property type="component" value="Unassembled WGS sequence"/>
</dbReference>